<dbReference type="Gramene" id="AET2Gv20817600.1">
    <property type="protein sequence ID" value="AET2Gv20817600.1"/>
    <property type="gene ID" value="AET2Gv20817600"/>
</dbReference>
<organism evidence="1 2">
    <name type="scientific">Aegilops tauschii subsp. strangulata</name>
    <name type="common">Goatgrass</name>
    <dbReference type="NCBI Taxonomy" id="200361"/>
    <lineage>
        <taxon>Eukaryota</taxon>
        <taxon>Viridiplantae</taxon>
        <taxon>Streptophyta</taxon>
        <taxon>Embryophyta</taxon>
        <taxon>Tracheophyta</taxon>
        <taxon>Spermatophyta</taxon>
        <taxon>Magnoliopsida</taxon>
        <taxon>Liliopsida</taxon>
        <taxon>Poales</taxon>
        <taxon>Poaceae</taxon>
        <taxon>BOP clade</taxon>
        <taxon>Pooideae</taxon>
        <taxon>Triticodae</taxon>
        <taxon>Triticeae</taxon>
        <taxon>Triticinae</taxon>
        <taxon>Aegilops</taxon>
    </lineage>
</organism>
<accession>A0A453CEG3</accession>
<reference evidence="1" key="4">
    <citation type="submission" date="2019-03" db="UniProtKB">
        <authorList>
            <consortium name="EnsemblPlants"/>
        </authorList>
    </citation>
    <scope>IDENTIFICATION</scope>
</reference>
<reference evidence="1" key="3">
    <citation type="journal article" date="2017" name="Nature">
        <title>Genome sequence of the progenitor of the wheat D genome Aegilops tauschii.</title>
        <authorList>
            <person name="Luo M.C."/>
            <person name="Gu Y.Q."/>
            <person name="Puiu D."/>
            <person name="Wang H."/>
            <person name="Twardziok S.O."/>
            <person name="Deal K.R."/>
            <person name="Huo N."/>
            <person name="Zhu T."/>
            <person name="Wang L."/>
            <person name="Wang Y."/>
            <person name="McGuire P.E."/>
            <person name="Liu S."/>
            <person name="Long H."/>
            <person name="Ramasamy R.K."/>
            <person name="Rodriguez J.C."/>
            <person name="Van S.L."/>
            <person name="Yuan L."/>
            <person name="Wang Z."/>
            <person name="Xia Z."/>
            <person name="Xiao L."/>
            <person name="Anderson O.D."/>
            <person name="Ouyang S."/>
            <person name="Liang Y."/>
            <person name="Zimin A.V."/>
            <person name="Pertea G."/>
            <person name="Qi P."/>
            <person name="Bennetzen J.L."/>
            <person name="Dai X."/>
            <person name="Dawson M.W."/>
            <person name="Muller H.G."/>
            <person name="Kugler K."/>
            <person name="Rivarola-Duarte L."/>
            <person name="Spannagl M."/>
            <person name="Mayer K.F.X."/>
            <person name="Lu F.H."/>
            <person name="Bevan M.W."/>
            <person name="Leroy P."/>
            <person name="Li P."/>
            <person name="You F.M."/>
            <person name="Sun Q."/>
            <person name="Liu Z."/>
            <person name="Lyons E."/>
            <person name="Wicker T."/>
            <person name="Salzberg S.L."/>
            <person name="Devos K.M."/>
            <person name="Dvorak J."/>
        </authorList>
    </citation>
    <scope>NUCLEOTIDE SEQUENCE [LARGE SCALE GENOMIC DNA]</scope>
    <source>
        <strain evidence="1">cv. AL8/78</strain>
    </source>
</reference>
<name>A0A453CEG3_AEGTS</name>
<evidence type="ECO:0000313" key="2">
    <source>
        <dbReference type="Proteomes" id="UP000015105"/>
    </source>
</evidence>
<sequence>RCVSASVRVKSRGESIVGCQRRSWVGRVFFTVLVCTQRPPVKISPLPCLLSCALPSPDPLLPYRRAAGSTQRPTRPSLPGARGTAAAAALRPSRIWCRSPASRAACRDSGSGADLCAATSPPPLSLSPMPPSLQGAGEIGAEDKKQRFGHGGLELLGRWRRPSWFVMEAAPPASWLRYVSENQICTMPPHPLRLLFHPFESFLAQRNEEWIHEAWRKRRCQPGHDARVCPSPLKVSSCSCSYYLACQLSDRVFYFCNVLYSLKQLQNFHSFLAYYGFNSLREQAKDSSSFFQIQFRKGLPTKCTNMSKRGHAN</sequence>
<protein>
    <submittedName>
        <fullName evidence="1">Uncharacterized protein</fullName>
    </submittedName>
</protein>
<reference evidence="2" key="2">
    <citation type="journal article" date="2017" name="Nat. Plants">
        <title>The Aegilops tauschii genome reveals multiple impacts of transposons.</title>
        <authorList>
            <person name="Zhao G."/>
            <person name="Zou C."/>
            <person name="Li K."/>
            <person name="Wang K."/>
            <person name="Li T."/>
            <person name="Gao L."/>
            <person name="Zhang X."/>
            <person name="Wang H."/>
            <person name="Yang Z."/>
            <person name="Liu X."/>
            <person name="Jiang W."/>
            <person name="Mao L."/>
            <person name="Kong X."/>
            <person name="Jiao Y."/>
            <person name="Jia J."/>
        </authorList>
    </citation>
    <scope>NUCLEOTIDE SEQUENCE [LARGE SCALE GENOMIC DNA]</scope>
    <source>
        <strain evidence="2">cv. AL8/78</strain>
    </source>
</reference>
<reference evidence="1" key="5">
    <citation type="journal article" date="2021" name="G3 (Bethesda)">
        <title>Aegilops tauschii genome assembly Aet v5.0 features greater sequence contiguity and improved annotation.</title>
        <authorList>
            <person name="Wang L."/>
            <person name="Zhu T."/>
            <person name="Rodriguez J.C."/>
            <person name="Deal K.R."/>
            <person name="Dubcovsky J."/>
            <person name="McGuire P.E."/>
            <person name="Lux T."/>
            <person name="Spannagl M."/>
            <person name="Mayer K.F.X."/>
            <person name="Baldrich P."/>
            <person name="Meyers B.C."/>
            <person name="Huo N."/>
            <person name="Gu Y.Q."/>
            <person name="Zhou H."/>
            <person name="Devos K.M."/>
            <person name="Bennetzen J.L."/>
            <person name="Unver T."/>
            <person name="Budak H."/>
            <person name="Gulick P.J."/>
            <person name="Galiba G."/>
            <person name="Kalapos B."/>
            <person name="Nelson D.R."/>
            <person name="Li P."/>
            <person name="You F.M."/>
            <person name="Luo M.C."/>
            <person name="Dvorak J."/>
        </authorList>
    </citation>
    <scope>NUCLEOTIDE SEQUENCE [LARGE SCALE GENOMIC DNA]</scope>
    <source>
        <strain evidence="1">cv. AL8/78</strain>
    </source>
</reference>
<dbReference type="EnsemblPlants" id="AET2Gv20817600.1">
    <property type="protein sequence ID" value="AET2Gv20817600.1"/>
    <property type="gene ID" value="AET2Gv20817600"/>
</dbReference>
<dbReference type="AlphaFoldDB" id="A0A453CEG3"/>
<proteinExistence type="predicted"/>
<dbReference type="Proteomes" id="UP000015105">
    <property type="component" value="Chromosome 2D"/>
</dbReference>
<reference evidence="2" key="1">
    <citation type="journal article" date="2014" name="Science">
        <title>Ancient hybridizations among the ancestral genomes of bread wheat.</title>
        <authorList>
            <consortium name="International Wheat Genome Sequencing Consortium,"/>
            <person name="Marcussen T."/>
            <person name="Sandve S.R."/>
            <person name="Heier L."/>
            <person name="Spannagl M."/>
            <person name="Pfeifer M."/>
            <person name="Jakobsen K.S."/>
            <person name="Wulff B.B."/>
            <person name="Steuernagel B."/>
            <person name="Mayer K.F."/>
            <person name="Olsen O.A."/>
        </authorList>
    </citation>
    <scope>NUCLEOTIDE SEQUENCE [LARGE SCALE GENOMIC DNA]</scope>
    <source>
        <strain evidence="2">cv. AL8/78</strain>
    </source>
</reference>
<keyword evidence="2" id="KW-1185">Reference proteome</keyword>
<evidence type="ECO:0000313" key="1">
    <source>
        <dbReference type="EnsemblPlants" id="AET2Gv20817600.1"/>
    </source>
</evidence>